<reference evidence="3" key="1">
    <citation type="submission" date="2021-12" db="EMBL/GenBank/DDBJ databases">
        <title>Bradyrhizobium xenonodulans sp. nov.</title>
        <authorList>
            <person name="Claassens R."/>
            <person name="Venter S.N."/>
            <person name="Beukes C.W."/>
            <person name="Stepkowski T."/>
            <person name="Steenkamp E.T."/>
        </authorList>
    </citation>
    <scope>NUCLEOTIDE SEQUENCE</scope>
    <source>
        <strain evidence="3">14AB</strain>
    </source>
</reference>
<dbReference type="Proteomes" id="UP001179614">
    <property type="component" value="Chromosome"/>
</dbReference>
<dbReference type="PANTHER" id="PTHR48104:SF30">
    <property type="entry name" value="METACASPASE-1"/>
    <property type="match status" value="1"/>
</dbReference>
<organism evidence="3 4">
    <name type="scientific">Bradyrhizobium xenonodulans</name>
    <dbReference type="NCBI Taxonomy" id="2736875"/>
    <lineage>
        <taxon>Bacteria</taxon>
        <taxon>Pseudomonadati</taxon>
        <taxon>Pseudomonadota</taxon>
        <taxon>Alphaproteobacteria</taxon>
        <taxon>Hyphomicrobiales</taxon>
        <taxon>Nitrobacteraceae</taxon>
        <taxon>Bradyrhizobium</taxon>
    </lineage>
</organism>
<dbReference type="PANTHER" id="PTHR48104">
    <property type="entry name" value="METACASPASE-4"/>
    <property type="match status" value="1"/>
</dbReference>
<dbReference type="Pfam" id="PF00656">
    <property type="entry name" value="Peptidase_C14"/>
    <property type="match status" value="1"/>
</dbReference>
<evidence type="ECO:0000256" key="1">
    <source>
        <dbReference type="SAM" id="MobiDB-lite"/>
    </source>
</evidence>
<evidence type="ECO:0000313" key="4">
    <source>
        <dbReference type="Proteomes" id="UP001179614"/>
    </source>
</evidence>
<feature type="domain" description="Peptidase C14 caspase" evidence="2">
    <location>
        <begin position="17"/>
        <end position="252"/>
    </location>
</feature>
<evidence type="ECO:0000313" key="3">
    <source>
        <dbReference type="EMBL" id="WBL81754.1"/>
    </source>
</evidence>
<dbReference type="EMBL" id="CP089391">
    <property type="protein sequence ID" value="WBL81754.1"/>
    <property type="molecule type" value="Genomic_DNA"/>
</dbReference>
<proteinExistence type="predicted"/>
<keyword evidence="4" id="KW-1185">Reference proteome</keyword>
<accession>A0ABY7MTU2</accession>
<dbReference type="InterPro" id="IPR050452">
    <property type="entry name" value="Metacaspase"/>
</dbReference>
<protein>
    <submittedName>
        <fullName evidence="3">Caspase family protein</fullName>
    </submittedName>
</protein>
<gene>
    <name evidence="3" type="ORF">I3J27_15515</name>
</gene>
<name>A0ABY7MTU2_9BRAD</name>
<dbReference type="Gene3D" id="3.40.50.1460">
    <property type="match status" value="1"/>
</dbReference>
<dbReference type="InterPro" id="IPR011600">
    <property type="entry name" value="Pept_C14_caspase"/>
</dbReference>
<feature type="region of interest" description="Disordered" evidence="1">
    <location>
        <begin position="275"/>
        <end position="297"/>
    </location>
</feature>
<dbReference type="RefSeq" id="WP_270170744.1">
    <property type="nucleotide sequence ID" value="NZ_CP089391.1"/>
</dbReference>
<sequence>MATGISLHIGLNAVDPQHYEGWSGPLNACEADANDMADLAHTSGFAPTKLLTRKATRAAVLGGIAHAAKTLKSGDMFFVTYSGHGGQLPDLNGDEPDGKDETWCLYDGELVDDELYSSWGAFAAGVRILLLSDSCHSGSVSKALHYQARARSAPGTVYRAMPDEVALRVYQGNRKTYDPILKRRDLSEALGNVKASVLLISGCQDNQLSQDGTFNGLFTGTLKTVWNGGTFKGSYRRFHTAIGAKMPPDQSPKLSLVGAGNPAFMAARPFTLAKTKKTAAKKKKAAAKKKSARSKPG</sequence>
<evidence type="ECO:0000259" key="2">
    <source>
        <dbReference type="Pfam" id="PF00656"/>
    </source>
</evidence>